<feature type="compositionally biased region" description="Polar residues" evidence="1">
    <location>
        <begin position="53"/>
        <end position="87"/>
    </location>
</feature>
<dbReference type="Proteomes" id="UP000887577">
    <property type="component" value="Unplaced"/>
</dbReference>
<organism evidence="2 3">
    <name type="scientific">Panagrolaimus superbus</name>
    <dbReference type="NCBI Taxonomy" id="310955"/>
    <lineage>
        <taxon>Eukaryota</taxon>
        <taxon>Metazoa</taxon>
        <taxon>Ecdysozoa</taxon>
        <taxon>Nematoda</taxon>
        <taxon>Chromadorea</taxon>
        <taxon>Rhabditida</taxon>
        <taxon>Tylenchina</taxon>
        <taxon>Panagrolaimomorpha</taxon>
        <taxon>Panagrolaimoidea</taxon>
        <taxon>Panagrolaimidae</taxon>
        <taxon>Panagrolaimus</taxon>
    </lineage>
</organism>
<sequence>MNNAPSFFQSSFNANNITQQDLFSLINASYLNASLARSDSSSTLSTKTTHSAPSRSTLFKPSLSANPGSNLRTPQGRSQMPQSQRSRTVCPHWPKARCRCNK</sequence>
<evidence type="ECO:0000256" key="1">
    <source>
        <dbReference type="SAM" id="MobiDB-lite"/>
    </source>
</evidence>
<feature type="compositionally biased region" description="Low complexity" evidence="1">
    <location>
        <begin position="37"/>
        <end position="52"/>
    </location>
</feature>
<evidence type="ECO:0000313" key="2">
    <source>
        <dbReference type="Proteomes" id="UP000887577"/>
    </source>
</evidence>
<protein>
    <submittedName>
        <fullName evidence="3">Uncharacterized protein</fullName>
    </submittedName>
</protein>
<keyword evidence="2" id="KW-1185">Reference proteome</keyword>
<dbReference type="WBParaSite" id="PSU_v2.g21335.t1">
    <property type="protein sequence ID" value="PSU_v2.g21335.t1"/>
    <property type="gene ID" value="PSU_v2.g21335"/>
</dbReference>
<accession>A0A914YPG8</accession>
<feature type="region of interest" description="Disordered" evidence="1">
    <location>
        <begin position="37"/>
        <end position="90"/>
    </location>
</feature>
<reference evidence="3" key="1">
    <citation type="submission" date="2022-11" db="UniProtKB">
        <authorList>
            <consortium name="WormBaseParasite"/>
        </authorList>
    </citation>
    <scope>IDENTIFICATION</scope>
</reference>
<evidence type="ECO:0000313" key="3">
    <source>
        <dbReference type="WBParaSite" id="PSU_v2.g21335.t1"/>
    </source>
</evidence>
<proteinExistence type="predicted"/>
<dbReference type="AlphaFoldDB" id="A0A914YPG8"/>
<name>A0A914YPG8_9BILA</name>